<accession>A0A2B7XMK3</accession>
<feature type="compositionally biased region" description="Basic and acidic residues" evidence="1">
    <location>
        <begin position="163"/>
        <end position="176"/>
    </location>
</feature>
<comment type="caution">
    <text evidence="3">The sequence shown here is derived from an EMBL/GenBank/DDBJ whole genome shotgun (WGS) entry which is preliminary data.</text>
</comment>
<evidence type="ECO:0000256" key="1">
    <source>
        <dbReference type="SAM" id="MobiDB-lite"/>
    </source>
</evidence>
<dbReference type="EMBL" id="PDNA01000148">
    <property type="protein sequence ID" value="PGH10199.1"/>
    <property type="molecule type" value="Genomic_DNA"/>
</dbReference>
<dbReference type="SUPFAM" id="SSF46565">
    <property type="entry name" value="Chaperone J-domain"/>
    <property type="match status" value="1"/>
</dbReference>
<name>A0A2B7XMK3_POLH7</name>
<dbReference type="PANTHER" id="PTHR24074">
    <property type="entry name" value="CO-CHAPERONE PROTEIN DJLA"/>
    <property type="match status" value="1"/>
</dbReference>
<reference evidence="3 4" key="1">
    <citation type="submission" date="2017-10" db="EMBL/GenBank/DDBJ databases">
        <title>Comparative genomics in systemic dimorphic fungi from Ajellomycetaceae.</title>
        <authorList>
            <person name="Munoz J.F."/>
            <person name="Mcewen J.G."/>
            <person name="Clay O.K."/>
            <person name="Cuomo C.A."/>
        </authorList>
    </citation>
    <scope>NUCLEOTIDE SEQUENCE [LARGE SCALE GENOMIC DNA]</scope>
    <source>
        <strain evidence="3 4">UAMH7299</strain>
    </source>
</reference>
<proteinExistence type="predicted"/>
<protein>
    <recommendedName>
        <fullName evidence="2">J domain-containing protein</fullName>
    </recommendedName>
</protein>
<evidence type="ECO:0000259" key="2">
    <source>
        <dbReference type="PROSITE" id="PS50076"/>
    </source>
</evidence>
<organism evidence="3 4">
    <name type="scientific">Polytolypa hystricis (strain UAMH7299)</name>
    <dbReference type="NCBI Taxonomy" id="1447883"/>
    <lineage>
        <taxon>Eukaryota</taxon>
        <taxon>Fungi</taxon>
        <taxon>Dikarya</taxon>
        <taxon>Ascomycota</taxon>
        <taxon>Pezizomycotina</taxon>
        <taxon>Eurotiomycetes</taxon>
        <taxon>Eurotiomycetidae</taxon>
        <taxon>Onygenales</taxon>
        <taxon>Onygenales incertae sedis</taxon>
        <taxon>Polytolypa</taxon>
    </lineage>
</organism>
<dbReference type="InterPro" id="IPR050817">
    <property type="entry name" value="DjlA_DnaK_co-chaperone"/>
</dbReference>
<feature type="domain" description="J" evidence="2">
    <location>
        <begin position="11"/>
        <end position="83"/>
    </location>
</feature>
<feature type="region of interest" description="Disordered" evidence="1">
    <location>
        <begin position="129"/>
        <end position="176"/>
    </location>
</feature>
<dbReference type="PROSITE" id="PS50076">
    <property type="entry name" value="DNAJ_2"/>
    <property type="match status" value="1"/>
</dbReference>
<evidence type="ECO:0000313" key="4">
    <source>
        <dbReference type="Proteomes" id="UP000224634"/>
    </source>
</evidence>
<sequence length="176" mass="19566">MIANLLGGDARNSVSLGVASNASVGEIESAYRKLALKYHPDKNKGKLSDEFRKDTFSDNTHHIQEAYETLSDEKKRDRYDAKCEHRARFEDVEGPRQETARSPAVCKQSGFYSGEVSPRKQNIGMKRFGQNGHRVPNPIPGALLPIQSPISIRGNGKGKSRTMHSDGIGRNKRKSE</sequence>
<dbReference type="AlphaFoldDB" id="A0A2B7XMK3"/>
<dbReference type="Proteomes" id="UP000224634">
    <property type="component" value="Unassembled WGS sequence"/>
</dbReference>
<dbReference type="CDD" id="cd06257">
    <property type="entry name" value="DnaJ"/>
    <property type="match status" value="1"/>
</dbReference>
<gene>
    <name evidence="3" type="ORF">AJ80_07558</name>
</gene>
<keyword evidence="4" id="KW-1185">Reference proteome</keyword>
<dbReference type="InterPro" id="IPR001623">
    <property type="entry name" value="DnaJ_domain"/>
</dbReference>
<dbReference type="Gene3D" id="1.10.287.110">
    <property type="entry name" value="DnaJ domain"/>
    <property type="match status" value="1"/>
</dbReference>
<evidence type="ECO:0000313" key="3">
    <source>
        <dbReference type="EMBL" id="PGH10199.1"/>
    </source>
</evidence>
<dbReference type="OrthoDB" id="10250354at2759"/>
<dbReference type="SMART" id="SM00271">
    <property type="entry name" value="DnaJ"/>
    <property type="match status" value="1"/>
</dbReference>
<dbReference type="Pfam" id="PF00226">
    <property type="entry name" value="DnaJ"/>
    <property type="match status" value="1"/>
</dbReference>
<dbReference type="PRINTS" id="PR00625">
    <property type="entry name" value="JDOMAIN"/>
</dbReference>
<dbReference type="STRING" id="1447883.A0A2B7XMK3"/>
<dbReference type="InterPro" id="IPR036869">
    <property type="entry name" value="J_dom_sf"/>
</dbReference>